<comment type="subcellular location">
    <subcellularLocation>
        <location evidence="1">Membrane</location>
        <topology evidence="1">Multi-pass membrane protein</topology>
    </subcellularLocation>
</comment>
<dbReference type="EMBL" id="JAPTMY010000014">
    <property type="protein sequence ID" value="MCZ0857943.1"/>
    <property type="molecule type" value="Genomic_DNA"/>
</dbReference>
<keyword evidence="8" id="KW-1185">Reference proteome</keyword>
<evidence type="ECO:0000259" key="6">
    <source>
        <dbReference type="Pfam" id="PF04932"/>
    </source>
</evidence>
<accession>A0ABT4IA26</accession>
<feature type="transmembrane region" description="Helical" evidence="5">
    <location>
        <begin position="79"/>
        <end position="97"/>
    </location>
</feature>
<feature type="transmembrane region" description="Helical" evidence="5">
    <location>
        <begin position="140"/>
        <end position="158"/>
    </location>
</feature>
<proteinExistence type="predicted"/>
<name>A0ABT4IA26_9ACTO</name>
<evidence type="ECO:0000256" key="1">
    <source>
        <dbReference type="ARBA" id="ARBA00004141"/>
    </source>
</evidence>
<feature type="transmembrane region" description="Helical" evidence="5">
    <location>
        <begin position="54"/>
        <end position="72"/>
    </location>
</feature>
<keyword evidence="2 5" id="KW-0812">Transmembrane</keyword>
<dbReference type="Proteomes" id="UP001072034">
    <property type="component" value="Unassembled WGS sequence"/>
</dbReference>
<keyword evidence="3 5" id="KW-1133">Transmembrane helix</keyword>
<evidence type="ECO:0000256" key="3">
    <source>
        <dbReference type="ARBA" id="ARBA00022989"/>
    </source>
</evidence>
<organism evidence="7 8">
    <name type="scientific">Actinomyces israelii</name>
    <dbReference type="NCBI Taxonomy" id="1659"/>
    <lineage>
        <taxon>Bacteria</taxon>
        <taxon>Bacillati</taxon>
        <taxon>Actinomycetota</taxon>
        <taxon>Actinomycetes</taxon>
        <taxon>Actinomycetales</taxon>
        <taxon>Actinomycetaceae</taxon>
        <taxon>Actinomyces</taxon>
    </lineage>
</organism>
<dbReference type="InterPro" id="IPR051533">
    <property type="entry name" value="WaaL-like"/>
</dbReference>
<keyword evidence="7" id="KW-0436">Ligase</keyword>
<feature type="domain" description="O-antigen ligase-related" evidence="6">
    <location>
        <begin position="218"/>
        <end position="354"/>
    </location>
</feature>
<evidence type="ECO:0000313" key="8">
    <source>
        <dbReference type="Proteomes" id="UP001072034"/>
    </source>
</evidence>
<feature type="transmembrane region" description="Helical" evidence="5">
    <location>
        <begin position="341"/>
        <end position="360"/>
    </location>
</feature>
<dbReference type="PANTHER" id="PTHR37422">
    <property type="entry name" value="TEICHURONIC ACID BIOSYNTHESIS PROTEIN TUAE"/>
    <property type="match status" value="1"/>
</dbReference>
<evidence type="ECO:0000256" key="2">
    <source>
        <dbReference type="ARBA" id="ARBA00022692"/>
    </source>
</evidence>
<dbReference type="PANTHER" id="PTHR37422:SF21">
    <property type="entry name" value="EXOQ-LIKE PROTEIN"/>
    <property type="match status" value="1"/>
</dbReference>
<dbReference type="Pfam" id="PF04932">
    <property type="entry name" value="Wzy_C"/>
    <property type="match status" value="1"/>
</dbReference>
<evidence type="ECO:0000256" key="4">
    <source>
        <dbReference type="ARBA" id="ARBA00023136"/>
    </source>
</evidence>
<dbReference type="GO" id="GO:0016874">
    <property type="term" value="F:ligase activity"/>
    <property type="evidence" value="ECO:0007669"/>
    <property type="project" value="UniProtKB-KW"/>
</dbReference>
<feature type="transmembrane region" description="Helical" evidence="5">
    <location>
        <begin position="109"/>
        <end position="128"/>
    </location>
</feature>
<evidence type="ECO:0000313" key="7">
    <source>
        <dbReference type="EMBL" id="MCZ0857943.1"/>
    </source>
</evidence>
<keyword evidence="4 5" id="KW-0472">Membrane</keyword>
<feature type="transmembrane region" description="Helical" evidence="5">
    <location>
        <begin position="31"/>
        <end position="48"/>
    </location>
</feature>
<protein>
    <submittedName>
        <fullName evidence="7">O-antigen ligase family protein</fullName>
    </submittedName>
</protein>
<dbReference type="InterPro" id="IPR007016">
    <property type="entry name" value="O-antigen_ligase-rel_domated"/>
</dbReference>
<feature type="transmembrane region" description="Helical" evidence="5">
    <location>
        <begin position="210"/>
        <end position="241"/>
    </location>
</feature>
<sequence length="425" mass="47009">MTAIAEHALGAMRRTLPAVLDPDLPRRCYPLRYLGLMTVCFVLMRPIMVGQDPTLGPLMKALTAAVFAWLVNLHIVRRIPVSASAILFVLYRLASLLPTVYRDGDLLNWGYVTLSLLSVLMLIELYAGYGRQERRRLLRVMTDLLLIYLLINYVMILMDWGRVAAWGDGAFAQPSYLLGIRTRVTDCIFPAILLALLYDSGSHRRWGWRTVVAVASGIVQIATLQVATAWVGLAVTAAFYLAVTARPHRGGLFSMRGATVLGVVVTLLVVFARVQVFFATQIEELLGKSVSLTGRTDLWDAAFPILADSPLFGYGINSDFGNFIPGPEGLLWQAHNQYLQIAYDGGLAAVGLFIALLWTASTRADASRCNPRARAAFVSVYAAMSIMAVSEIYVYNMALFYLIPFLASRADELVGDDERRKSEEQ</sequence>
<dbReference type="RefSeq" id="WP_268917434.1">
    <property type="nucleotide sequence ID" value="NZ_JAPTMY010000014.1"/>
</dbReference>
<feature type="transmembrane region" description="Helical" evidence="5">
    <location>
        <begin position="253"/>
        <end position="272"/>
    </location>
</feature>
<reference evidence="7" key="1">
    <citation type="submission" date="2022-10" db="EMBL/GenBank/DDBJ databases">
        <title>Genome sequence of Actinomyces israelii ATCC 10048.</title>
        <authorList>
            <person name="Watt R.M."/>
            <person name="Tong W.M."/>
        </authorList>
    </citation>
    <scope>NUCLEOTIDE SEQUENCE</scope>
    <source>
        <strain evidence="7">ATCC 10048</strain>
    </source>
</reference>
<gene>
    <name evidence="7" type="ORF">OHJ16_07780</name>
</gene>
<evidence type="ECO:0000256" key="5">
    <source>
        <dbReference type="SAM" id="Phobius"/>
    </source>
</evidence>
<comment type="caution">
    <text evidence="7">The sequence shown here is derived from an EMBL/GenBank/DDBJ whole genome shotgun (WGS) entry which is preliminary data.</text>
</comment>
<feature type="transmembrane region" description="Helical" evidence="5">
    <location>
        <begin position="380"/>
        <end position="403"/>
    </location>
</feature>